<dbReference type="EMBL" id="CP071090">
    <property type="protein sequence ID" value="QSQ23796.1"/>
    <property type="molecule type" value="Genomic_DNA"/>
</dbReference>
<dbReference type="Pfam" id="PF09544">
    <property type="entry name" value="DUF2381"/>
    <property type="match status" value="1"/>
</dbReference>
<evidence type="ECO:0000313" key="1">
    <source>
        <dbReference type="EMBL" id="QSQ23796.1"/>
    </source>
</evidence>
<keyword evidence="2" id="KW-1185">Reference proteome</keyword>
<evidence type="ECO:0000313" key="2">
    <source>
        <dbReference type="Proteomes" id="UP000662747"/>
    </source>
</evidence>
<sequence length="324" mass="35252">MSLPVSWVMAWLVLMGAAAPGQPHESGRQKTERVIILRGDEELASHVLRVAPEAATLVLFDMPLLREAVDLGPLKSFERAEVTERSLVLRPAVALPLDAPQRLTVRFADGRLPRQLELTLTSAPDVVDTQVEVRRVVEPEARLAAELTKLRGLCAATEAGLAPLRARCARAGLAGLFVSGEMDREKGVRAFSSQMRPTELGVEQKDFATVFRTGDTVMVGLRLENPSGGAPWVAGPARLVRLGERGQPLEDARRVPVFMEPERLAPGESAWVALQWEEPPGAPAAAVRLEVADESGRGLRWERLELRLPIVAVPRPPRGGKDAP</sequence>
<name>A0ABX7NZG3_9BACT</name>
<dbReference type="Proteomes" id="UP000662747">
    <property type="component" value="Chromosome"/>
</dbReference>
<accession>A0ABX7NZG3</accession>
<reference evidence="1 2" key="1">
    <citation type="submission" date="2021-02" db="EMBL/GenBank/DDBJ databases">
        <title>De Novo genome assembly of isolated myxobacteria.</title>
        <authorList>
            <person name="Stevens D.C."/>
        </authorList>
    </citation>
    <scope>NUCLEOTIDE SEQUENCE [LARGE SCALE GENOMIC DNA]</scope>
    <source>
        <strain evidence="2">SCPEA02</strain>
    </source>
</reference>
<dbReference type="RefSeq" id="WP_206725367.1">
    <property type="nucleotide sequence ID" value="NZ_CP071090.1"/>
</dbReference>
<gene>
    <name evidence="1" type="ORF">JY651_02085</name>
</gene>
<protein>
    <submittedName>
        <fullName evidence="1">DUF2381 family protein</fullName>
    </submittedName>
</protein>
<proteinExistence type="predicted"/>
<dbReference type="NCBIfam" id="TIGR02268">
    <property type="entry name" value="Myxococcus xanthus paralogous family TIGR02268"/>
    <property type="match status" value="1"/>
</dbReference>
<dbReference type="InterPro" id="IPR011754">
    <property type="entry name" value="Mxa_paralog_2268"/>
</dbReference>
<organism evidence="1 2">
    <name type="scientific">Pyxidicoccus parkwayensis</name>
    <dbReference type="NCBI Taxonomy" id="2813578"/>
    <lineage>
        <taxon>Bacteria</taxon>
        <taxon>Pseudomonadati</taxon>
        <taxon>Myxococcota</taxon>
        <taxon>Myxococcia</taxon>
        <taxon>Myxococcales</taxon>
        <taxon>Cystobacterineae</taxon>
        <taxon>Myxococcaceae</taxon>
        <taxon>Pyxidicoccus</taxon>
    </lineage>
</organism>